<feature type="transmembrane region" description="Helical" evidence="1">
    <location>
        <begin position="6"/>
        <end position="26"/>
    </location>
</feature>
<sequence>MGCLNICYAPLSLELSSLISFFCFCIRSNKF</sequence>
<keyword evidence="1" id="KW-0472">Membrane</keyword>
<protein>
    <submittedName>
        <fullName evidence="2">Uncharacterized protein</fullName>
    </submittedName>
</protein>
<gene>
    <name evidence="2" type="ordered locus">G5S_0621</name>
</gene>
<reference evidence="2 3" key="1">
    <citation type="journal article" date="2011" name="J. Bacteriol.">
        <title>Genome sequence of the obligate intracellular animal pathogen Chlamydia pecorum E58.</title>
        <authorList>
            <person name="Mojica S."/>
            <person name="Huot Creasy H."/>
            <person name="Daugherty S."/>
            <person name="Read T.D."/>
            <person name="Kim T."/>
            <person name="Kaltenboeck B."/>
            <person name="Bavoil P."/>
            <person name="Myers G.S."/>
        </authorList>
    </citation>
    <scope>NUCLEOTIDE SEQUENCE [LARGE SCALE GENOMIC DNA]</scope>
    <source>
        <strain evidence="2 3">E58</strain>
    </source>
</reference>
<keyword evidence="1" id="KW-1133">Transmembrane helix</keyword>
<dbReference type="Proteomes" id="UP000008305">
    <property type="component" value="Chromosome"/>
</dbReference>
<evidence type="ECO:0000256" key="1">
    <source>
        <dbReference type="SAM" id="Phobius"/>
    </source>
</evidence>
<accession>A0AA34RD98</accession>
<evidence type="ECO:0000313" key="3">
    <source>
        <dbReference type="Proteomes" id="UP000008305"/>
    </source>
</evidence>
<keyword evidence="3" id="KW-1185">Reference proteome</keyword>
<dbReference type="KEGG" id="cpm:G5S_0621"/>
<proteinExistence type="predicted"/>
<organism evidence="2 3">
    <name type="scientific">Chlamydia pecorum (strain ATCC VR-628 / DSM 29919 / E58)</name>
    <name type="common">Chlamydophila pecorum</name>
    <dbReference type="NCBI Taxonomy" id="331635"/>
    <lineage>
        <taxon>Bacteria</taxon>
        <taxon>Pseudomonadati</taxon>
        <taxon>Chlamydiota</taxon>
        <taxon>Chlamydiia</taxon>
        <taxon>Chlamydiales</taxon>
        <taxon>Chlamydiaceae</taxon>
        <taxon>Chlamydia/Chlamydophila group</taxon>
        <taxon>Chlamydia</taxon>
    </lineage>
</organism>
<dbReference type="AlphaFoldDB" id="A0AA34RD98"/>
<name>A0AA34RD98_CHLPE</name>
<dbReference type="EMBL" id="CP002608">
    <property type="protein sequence ID" value="AEB41584.1"/>
    <property type="molecule type" value="Genomic_DNA"/>
</dbReference>
<keyword evidence="1" id="KW-0812">Transmembrane</keyword>
<evidence type="ECO:0000313" key="2">
    <source>
        <dbReference type="EMBL" id="AEB41584.1"/>
    </source>
</evidence>